<evidence type="ECO:0000313" key="4">
    <source>
        <dbReference type="Proteomes" id="UP000297693"/>
    </source>
</evidence>
<dbReference type="PROSITE" id="PS50234">
    <property type="entry name" value="VWFA"/>
    <property type="match status" value="1"/>
</dbReference>
<dbReference type="Gene3D" id="3.30.750.24">
    <property type="entry name" value="STAS domain"/>
    <property type="match status" value="1"/>
</dbReference>
<dbReference type="PROSITE" id="PS50801">
    <property type="entry name" value="STAS"/>
    <property type="match status" value="1"/>
</dbReference>
<accession>A0A4R9KB96</accession>
<dbReference type="Gene3D" id="3.40.50.410">
    <property type="entry name" value="von Willebrand factor, type A domain"/>
    <property type="match status" value="1"/>
</dbReference>
<evidence type="ECO:0000259" key="2">
    <source>
        <dbReference type="PROSITE" id="PS50801"/>
    </source>
</evidence>
<dbReference type="InterPro" id="IPR002645">
    <property type="entry name" value="STAS_dom"/>
</dbReference>
<dbReference type="SMART" id="SM00327">
    <property type="entry name" value="VWA"/>
    <property type="match status" value="1"/>
</dbReference>
<dbReference type="CDD" id="cd07043">
    <property type="entry name" value="STAS_anti-anti-sigma_factors"/>
    <property type="match status" value="1"/>
</dbReference>
<evidence type="ECO:0000259" key="1">
    <source>
        <dbReference type="PROSITE" id="PS50234"/>
    </source>
</evidence>
<dbReference type="RefSeq" id="WP_135621545.1">
    <property type="nucleotide sequence ID" value="NZ_RQGD01000005.1"/>
</dbReference>
<dbReference type="SUPFAM" id="SSF52091">
    <property type="entry name" value="SpoIIaa-like"/>
    <property type="match status" value="1"/>
</dbReference>
<dbReference type="InterPro" id="IPR036513">
    <property type="entry name" value="STAS_dom_sf"/>
</dbReference>
<reference evidence="3" key="1">
    <citation type="journal article" date="2019" name="PLoS Negl. Trop. Dis.">
        <title>Revisiting the worldwide diversity of Leptospira species in the environment.</title>
        <authorList>
            <person name="Vincent A.T."/>
            <person name="Schiettekatte O."/>
            <person name="Bourhy P."/>
            <person name="Veyrier F.J."/>
            <person name="Picardeau M."/>
        </authorList>
    </citation>
    <scope>NUCLEOTIDE SEQUENCE [LARGE SCALE GENOMIC DNA]</scope>
    <source>
        <strain evidence="3">201702476</strain>
    </source>
</reference>
<dbReference type="Pfam" id="PF00092">
    <property type="entry name" value="VWA"/>
    <property type="match status" value="1"/>
</dbReference>
<comment type="caution">
    <text evidence="3">The sequence shown here is derived from an EMBL/GenBank/DDBJ whole genome shotgun (WGS) entry which is preliminary data.</text>
</comment>
<organism evidence="3 4">
    <name type="scientific">Leptospira ognonensis</name>
    <dbReference type="NCBI Taxonomy" id="2484945"/>
    <lineage>
        <taxon>Bacteria</taxon>
        <taxon>Pseudomonadati</taxon>
        <taxon>Spirochaetota</taxon>
        <taxon>Spirochaetia</taxon>
        <taxon>Leptospirales</taxon>
        <taxon>Leptospiraceae</taxon>
        <taxon>Leptospira</taxon>
    </lineage>
</organism>
<gene>
    <name evidence="3" type="ORF">EHQ58_01360</name>
</gene>
<proteinExistence type="predicted"/>
<feature type="domain" description="VWFA" evidence="1">
    <location>
        <begin position="41"/>
        <end position="213"/>
    </location>
</feature>
<protein>
    <submittedName>
        <fullName evidence="3">VWA domain-containing protein</fullName>
    </submittedName>
</protein>
<feature type="domain" description="STAS" evidence="2">
    <location>
        <begin position="426"/>
        <end position="535"/>
    </location>
</feature>
<dbReference type="EMBL" id="RQGD01000005">
    <property type="protein sequence ID" value="TGL63125.1"/>
    <property type="molecule type" value="Genomic_DNA"/>
</dbReference>
<dbReference type="SUPFAM" id="SSF53300">
    <property type="entry name" value="vWA-like"/>
    <property type="match status" value="1"/>
</dbReference>
<dbReference type="PANTHER" id="PTHR10579:SF43">
    <property type="entry name" value="ZINC FINGER (C3HC4-TYPE RING FINGER) FAMILY PROTEIN"/>
    <property type="match status" value="1"/>
</dbReference>
<dbReference type="Pfam" id="PF01740">
    <property type="entry name" value="STAS"/>
    <property type="match status" value="1"/>
</dbReference>
<dbReference type="InterPro" id="IPR051266">
    <property type="entry name" value="CLCR"/>
</dbReference>
<name>A0A4R9KB96_9LEPT</name>
<dbReference type="PANTHER" id="PTHR10579">
    <property type="entry name" value="CALCIUM-ACTIVATED CHLORIDE CHANNEL REGULATOR"/>
    <property type="match status" value="1"/>
</dbReference>
<dbReference type="InterPro" id="IPR002035">
    <property type="entry name" value="VWF_A"/>
</dbReference>
<dbReference type="Proteomes" id="UP000297693">
    <property type="component" value="Unassembled WGS sequence"/>
</dbReference>
<dbReference type="AlphaFoldDB" id="A0A4R9KB96"/>
<keyword evidence="4" id="KW-1185">Reference proteome</keyword>
<dbReference type="OrthoDB" id="9781333at2"/>
<sequence length="548" mass="61495">MQVEGKLEYPNIVTGEKQENHLLLRLRTPPNPALTERQPIVIGLAIDKSWSMKGEKIESVIEASCALVNWLTRHDSLSIIAYSADVQIIQPLTNLTEKISVTDRIKNIQVATSTNLSGGWLSALRSIESANIPNAYKRVILLTDGNPTSGIKEPADLIQIAKDHFSRGISTTTIGVGDDFNEAILMEIAKVGGGNFYFVDNPEMASDIFFREFGDIGALYAQAIDVNLEFAPGVQFIELMNDFSYQIFEEIDEFHGNAKSLSRQKVNIQLGDLRSDDLKSLVIKLEIDETLQKIDGPLYKAKVTYYNLLNKMKLESIESEISISYSTTKGKQDPDVLVEIVILNAARGIKQITEEVRLGNIDQARSILAGLIQDVETNKQYSPNALGSVLTRLLAMDTKIQEKVNNLTKHIFAGSSFIARGPEKIDLKGVKLHDEIFEYKTIGDIDLYKCPEIKSMVEKKLEEGFRYMIFDMVETAHIDSSAIGTLIQIVGWLRRRGGEFITCNLRDSVRKVFEITRLYNHIRVAESMVEARESLQRIIFAKEGEENN</sequence>
<dbReference type="InterPro" id="IPR036465">
    <property type="entry name" value="vWFA_dom_sf"/>
</dbReference>
<evidence type="ECO:0000313" key="3">
    <source>
        <dbReference type="EMBL" id="TGL63125.1"/>
    </source>
</evidence>